<name>A0ABQ7K2R9_9FUNG</name>
<dbReference type="SMART" id="SM00326">
    <property type="entry name" value="SH3"/>
    <property type="match status" value="1"/>
</dbReference>
<dbReference type="InterPro" id="IPR004148">
    <property type="entry name" value="BAR_dom"/>
</dbReference>
<comment type="caution">
    <text evidence="6">The sequence shown here is derived from an EMBL/GenBank/DDBJ whole genome shotgun (WGS) entry which is preliminary data.</text>
</comment>
<dbReference type="EMBL" id="JAAAIM010000381">
    <property type="protein sequence ID" value="KAG0288873.1"/>
    <property type="molecule type" value="Genomic_DNA"/>
</dbReference>
<dbReference type="PANTHER" id="PTHR47174:SF1">
    <property type="entry name" value="REDUCED VIABILITY UPON STARVATION PROTEIN 167"/>
    <property type="match status" value="1"/>
</dbReference>
<proteinExistence type="predicted"/>
<reference evidence="6 7" key="1">
    <citation type="journal article" date="2020" name="Fungal Divers.">
        <title>Resolving the Mortierellaceae phylogeny through synthesis of multi-gene phylogenetics and phylogenomics.</title>
        <authorList>
            <person name="Vandepol N."/>
            <person name="Liber J."/>
            <person name="Desiro A."/>
            <person name="Na H."/>
            <person name="Kennedy M."/>
            <person name="Barry K."/>
            <person name="Grigoriev I.V."/>
            <person name="Miller A.N."/>
            <person name="O'Donnell K."/>
            <person name="Stajich J.E."/>
            <person name="Bonito G."/>
        </authorList>
    </citation>
    <scope>NUCLEOTIDE SEQUENCE [LARGE SCALE GENOMIC DNA]</scope>
    <source>
        <strain evidence="6 7">AD045</strain>
    </source>
</reference>
<dbReference type="SUPFAM" id="SSF103657">
    <property type="entry name" value="BAR/IMD domain-like"/>
    <property type="match status" value="1"/>
</dbReference>
<dbReference type="SMART" id="SM00721">
    <property type="entry name" value="BAR"/>
    <property type="match status" value="1"/>
</dbReference>
<dbReference type="PRINTS" id="PR00452">
    <property type="entry name" value="SH3DOMAIN"/>
</dbReference>
<feature type="domain" description="BAR" evidence="5">
    <location>
        <begin position="1"/>
        <end position="230"/>
    </location>
</feature>
<evidence type="ECO:0008006" key="8">
    <source>
        <dbReference type="Google" id="ProtNLM"/>
    </source>
</evidence>
<dbReference type="Pfam" id="PF03114">
    <property type="entry name" value="BAR"/>
    <property type="match status" value="1"/>
</dbReference>
<dbReference type="PROSITE" id="PS50002">
    <property type="entry name" value="SH3"/>
    <property type="match status" value="1"/>
</dbReference>
<sequence>MRDETKDDEFAHLNSRFVTCENITANLLEDVMKYRDNITSLLNRQAEFGIVLAEIYDPNLSMPSGEVTPRRAPTAPESIQAVEDFQAVMRDTRDTLLPEVDILELTVVRPLQEMQNNMKLIRKTITKREHKLIDYDRFRVSLKKLNEKKERTLNDEKQIYKLESQLEVATADYEGLNGLLREELPGFFYYSTKLLDPVFHTFYYLQLRIYNIMLERITPLANSGYYDLTMNVLQGYEARKQDTAPTVESVEIITRRSATASYASKYGRPTVEEGAEEHLGVPAQAPNAHRGYSPTAPTPGAKPWETSAASAGAKPWQTGGSAAPLAPPAPGLKPWETEEGAASSGPPPAYNATVAPTVPAAPEKSTKPSHMSIGTFAAATSHAMHSFNSTVSQAHAQAAEKKGPPPPVPTRIGGAKMAVALYDYEAQQAGDLSFKKDDRIEIVKKSGNANDWWTGKLKGKQGIFPGTYVQEL</sequence>
<evidence type="ECO:0000256" key="2">
    <source>
        <dbReference type="PROSITE-ProRule" id="PRU00192"/>
    </source>
</evidence>
<dbReference type="PANTHER" id="PTHR47174">
    <property type="entry name" value="BRIDGING INTEGRATOR 3"/>
    <property type="match status" value="1"/>
</dbReference>
<dbReference type="SUPFAM" id="SSF50044">
    <property type="entry name" value="SH3-domain"/>
    <property type="match status" value="1"/>
</dbReference>
<feature type="domain" description="SH3" evidence="4">
    <location>
        <begin position="413"/>
        <end position="472"/>
    </location>
</feature>
<dbReference type="Gene3D" id="2.30.30.40">
    <property type="entry name" value="SH3 Domains"/>
    <property type="match status" value="1"/>
</dbReference>
<dbReference type="PROSITE" id="PS51021">
    <property type="entry name" value="BAR"/>
    <property type="match status" value="1"/>
</dbReference>
<evidence type="ECO:0000256" key="1">
    <source>
        <dbReference type="ARBA" id="ARBA00022443"/>
    </source>
</evidence>
<evidence type="ECO:0000259" key="5">
    <source>
        <dbReference type="PROSITE" id="PS51021"/>
    </source>
</evidence>
<dbReference type="Pfam" id="PF00018">
    <property type="entry name" value="SH3_1"/>
    <property type="match status" value="1"/>
</dbReference>
<protein>
    <recommendedName>
        <fullName evidence="8">BAR-domain-containing protein</fullName>
    </recommendedName>
</protein>
<keyword evidence="7" id="KW-1185">Reference proteome</keyword>
<organism evidence="6 7">
    <name type="scientific">Linnemannia gamsii</name>
    <dbReference type="NCBI Taxonomy" id="64522"/>
    <lineage>
        <taxon>Eukaryota</taxon>
        <taxon>Fungi</taxon>
        <taxon>Fungi incertae sedis</taxon>
        <taxon>Mucoromycota</taxon>
        <taxon>Mortierellomycotina</taxon>
        <taxon>Mortierellomycetes</taxon>
        <taxon>Mortierellales</taxon>
        <taxon>Mortierellaceae</taxon>
        <taxon>Linnemannia</taxon>
    </lineage>
</organism>
<dbReference type="InterPro" id="IPR046982">
    <property type="entry name" value="BIN3/RVS161-like"/>
</dbReference>
<evidence type="ECO:0000256" key="3">
    <source>
        <dbReference type="SAM" id="MobiDB-lite"/>
    </source>
</evidence>
<gene>
    <name evidence="6" type="ORF">BGZ96_007420</name>
</gene>
<feature type="region of interest" description="Disordered" evidence="3">
    <location>
        <begin position="284"/>
        <end position="347"/>
    </location>
</feature>
<dbReference type="Gene3D" id="1.20.1270.60">
    <property type="entry name" value="Arfaptin homology (AH) domain/BAR domain"/>
    <property type="match status" value="1"/>
</dbReference>
<dbReference type="Proteomes" id="UP001194696">
    <property type="component" value="Unassembled WGS sequence"/>
</dbReference>
<dbReference type="InterPro" id="IPR036028">
    <property type="entry name" value="SH3-like_dom_sf"/>
</dbReference>
<evidence type="ECO:0000313" key="7">
    <source>
        <dbReference type="Proteomes" id="UP001194696"/>
    </source>
</evidence>
<dbReference type="InterPro" id="IPR027267">
    <property type="entry name" value="AH/BAR_dom_sf"/>
</dbReference>
<evidence type="ECO:0000313" key="6">
    <source>
        <dbReference type="EMBL" id="KAG0288873.1"/>
    </source>
</evidence>
<evidence type="ECO:0000259" key="4">
    <source>
        <dbReference type="PROSITE" id="PS50002"/>
    </source>
</evidence>
<accession>A0ABQ7K2R9</accession>
<keyword evidence="1 2" id="KW-0728">SH3 domain</keyword>
<dbReference type="CDD" id="cd07599">
    <property type="entry name" value="BAR_Rvs167p"/>
    <property type="match status" value="1"/>
</dbReference>
<dbReference type="InterPro" id="IPR001452">
    <property type="entry name" value="SH3_domain"/>
</dbReference>